<keyword evidence="3" id="KW-1185">Reference proteome</keyword>
<dbReference type="GO" id="GO:0047580">
    <property type="term" value="F:4-hydroxyproline epimerase activity"/>
    <property type="evidence" value="ECO:0007669"/>
    <property type="project" value="TreeGrafter"/>
</dbReference>
<dbReference type="PIRSF" id="PIRSF029792">
    <property type="entry name" value="Pro_racemase"/>
    <property type="match status" value="1"/>
</dbReference>
<dbReference type="Pfam" id="PF05544">
    <property type="entry name" value="Pro_racemase"/>
    <property type="match status" value="1"/>
</dbReference>
<evidence type="ECO:0000313" key="2">
    <source>
        <dbReference type="EMBL" id="EYE90047.1"/>
    </source>
</evidence>
<accession>A0A017RZH9</accession>
<dbReference type="SUPFAM" id="SSF54506">
    <property type="entry name" value="Diaminopimelate epimerase-like"/>
    <property type="match status" value="1"/>
</dbReference>
<dbReference type="Proteomes" id="UP000019804">
    <property type="component" value="Unassembled WGS sequence"/>
</dbReference>
<evidence type="ECO:0000313" key="3">
    <source>
        <dbReference type="Proteomes" id="UP000019804"/>
    </source>
</evidence>
<sequence length="325" mass="34908">MKLTRTISTVGVHCAGEVGDAIVGGVLNPPRCKTMYEKPLYFQNEADDIRKLPMNEPRGRPAMRMNLILPPTMLLDTGTVKITEPVTKLNLNTPASLVSVTADCEDGKCKAVAFNDVPASVYKLGLPVDVPGMGVTSVDIAWSGMHYAIVDARSVGLEIKNANGPKLIEIGEKIKQATGNTYIPVHPGNDKIRGVTTVELTEPIRQALDSTKTAVNTVVVSPGRFDRCPCGTGSCARLAVLHARGQLQVGEKLVHQSIIGSTFDCHIRGTTTVGGLKTVLPTAKGSAWITGFKHMSLDPSDPFPTGFRVGYQWHMPEPSGERVLE</sequence>
<organism evidence="2 3">
    <name type="scientific">Aspergillus ruber (strain CBS 135680)</name>
    <dbReference type="NCBI Taxonomy" id="1388766"/>
    <lineage>
        <taxon>Eukaryota</taxon>
        <taxon>Fungi</taxon>
        <taxon>Dikarya</taxon>
        <taxon>Ascomycota</taxon>
        <taxon>Pezizomycotina</taxon>
        <taxon>Eurotiomycetes</taxon>
        <taxon>Eurotiomycetidae</taxon>
        <taxon>Eurotiales</taxon>
        <taxon>Aspergillaceae</taxon>
        <taxon>Aspergillus</taxon>
        <taxon>Aspergillus subgen. Aspergillus</taxon>
    </lineage>
</organism>
<dbReference type="EMBL" id="KK088477">
    <property type="protein sequence ID" value="EYE90047.1"/>
    <property type="molecule type" value="Genomic_DNA"/>
</dbReference>
<dbReference type="RefSeq" id="XP_040633737.1">
    <property type="nucleotide sequence ID" value="XM_040786785.1"/>
</dbReference>
<dbReference type="GeneID" id="63701909"/>
<dbReference type="SFLD" id="SFLDS00028">
    <property type="entry name" value="Proline_Racemase"/>
    <property type="match status" value="1"/>
</dbReference>
<protein>
    <submittedName>
        <fullName evidence="2">Putative proline racemase A</fullName>
    </submittedName>
</protein>
<dbReference type="Gene3D" id="3.10.310.10">
    <property type="entry name" value="Diaminopimelate Epimerase, Chain A, domain 1"/>
    <property type="match status" value="2"/>
</dbReference>
<reference evidence="3" key="1">
    <citation type="journal article" date="2014" name="Nat. Commun.">
        <title>Genomic adaptations of the halophilic Dead Sea filamentous fungus Eurotium rubrum.</title>
        <authorList>
            <person name="Kis-Papo T."/>
            <person name="Weig A.R."/>
            <person name="Riley R."/>
            <person name="Persoh D."/>
            <person name="Salamov A."/>
            <person name="Sun H."/>
            <person name="Lipzen A."/>
            <person name="Wasser S.P."/>
            <person name="Rambold G."/>
            <person name="Grigoriev I.V."/>
            <person name="Nevo E."/>
        </authorList>
    </citation>
    <scope>NUCLEOTIDE SEQUENCE [LARGE SCALE GENOMIC DNA]</scope>
    <source>
        <strain evidence="3">CBS 135680</strain>
    </source>
</reference>
<gene>
    <name evidence="2" type="ORF">EURHEDRAFT_519416</name>
</gene>
<dbReference type="OrthoDB" id="6409228at2759"/>
<evidence type="ECO:0000256" key="1">
    <source>
        <dbReference type="ARBA" id="ARBA00007529"/>
    </source>
</evidence>
<dbReference type="InterPro" id="IPR008794">
    <property type="entry name" value="Pro_racemase_fam"/>
</dbReference>
<dbReference type="PANTHER" id="PTHR33442:SF5">
    <property type="entry name" value="BIFUNCTIONAL TRANS-3-HYDROXY-L-PROLINE DEHYDRATASE_2-EPIMERASE"/>
    <property type="match status" value="1"/>
</dbReference>
<name>A0A017RZH9_ASPRC</name>
<dbReference type="PANTHER" id="PTHR33442">
    <property type="entry name" value="TRANS-3-HYDROXY-L-PROLINE DEHYDRATASE"/>
    <property type="match status" value="1"/>
</dbReference>
<dbReference type="STRING" id="1388766.A0A017RZH9"/>
<dbReference type="AlphaFoldDB" id="A0A017RZH9"/>
<dbReference type="HOGENOM" id="CLU_036729_2_0_1"/>
<proteinExistence type="inferred from homology"/>
<comment type="similarity">
    <text evidence="1">Belongs to the proline racemase family.</text>
</comment>